<dbReference type="EMBL" id="MK072383">
    <property type="protein sequence ID" value="AYV82511.1"/>
    <property type="molecule type" value="Genomic_DNA"/>
</dbReference>
<name>A0A3G5A8K5_9VIRU</name>
<evidence type="ECO:0000313" key="1">
    <source>
        <dbReference type="EMBL" id="AYV82511.1"/>
    </source>
</evidence>
<gene>
    <name evidence="1" type="ORF">Hyperionvirus1_90</name>
</gene>
<accession>A0A3G5A8K5</accession>
<reference evidence="1" key="1">
    <citation type="submission" date="2018-10" db="EMBL/GenBank/DDBJ databases">
        <title>Hidden diversity of soil giant viruses.</title>
        <authorList>
            <person name="Schulz F."/>
            <person name="Alteio L."/>
            <person name="Goudeau D."/>
            <person name="Ryan E.M."/>
            <person name="Malmstrom R.R."/>
            <person name="Blanchard J."/>
            <person name="Woyke T."/>
        </authorList>
    </citation>
    <scope>NUCLEOTIDE SEQUENCE</scope>
    <source>
        <strain evidence="1">HYV1</strain>
    </source>
</reference>
<organism evidence="1">
    <name type="scientific">Hyperionvirus sp</name>
    <dbReference type="NCBI Taxonomy" id="2487770"/>
    <lineage>
        <taxon>Viruses</taxon>
        <taxon>Varidnaviria</taxon>
        <taxon>Bamfordvirae</taxon>
        <taxon>Nucleocytoviricota</taxon>
        <taxon>Megaviricetes</taxon>
        <taxon>Imitervirales</taxon>
        <taxon>Mimiviridae</taxon>
        <taxon>Klosneuvirinae</taxon>
    </lineage>
</organism>
<sequence length="110" mass="12132">MSSFTTLPNQIVNIPKCPYCGTAMDVKRNVLGTYKHSGAKYFDTFCCPFKVYDWHREAERIKHEAADMASPSLKKIMEDDFNDIVARNLSILSNLAGAPASVPGGNMGKS</sequence>
<protein>
    <submittedName>
        <fullName evidence="1">Uncharacterized protein</fullName>
    </submittedName>
</protein>
<proteinExistence type="predicted"/>